<feature type="region of interest" description="Disordered" evidence="2">
    <location>
        <begin position="1"/>
        <end position="30"/>
    </location>
</feature>
<evidence type="ECO:0000256" key="1">
    <source>
        <dbReference type="PROSITE-ProRule" id="PRU00042"/>
    </source>
</evidence>
<gene>
    <name evidence="4" type="ORF">OFUS_LOCUS4544</name>
</gene>
<evidence type="ECO:0000313" key="4">
    <source>
        <dbReference type="EMBL" id="CAH1777515.1"/>
    </source>
</evidence>
<keyword evidence="1" id="KW-0862">Zinc</keyword>
<dbReference type="EMBL" id="CAIIXF020000002">
    <property type="protein sequence ID" value="CAH1777515.1"/>
    <property type="molecule type" value="Genomic_DNA"/>
</dbReference>
<proteinExistence type="predicted"/>
<reference evidence="4" key="1">
    <citation type="submission" date="2022-03" db="EMBL/GenBank/DDBJ databases">
        <authorList>
            <person name="Martin C."/>
        </authorList>
    </citation>
    <scope>NUCLEOTIDE SEQUENCE</scope>
</reference>
<evidence type="ECO:0000313" key="5">
    <source>
        <dbReference type="Proteomes" id="UP000749559"/>
    </source>
</evidence>
<dbReference type="InterPro" id="IPR036236">
    <property type="entry name" value="Znf_C2H2_sf"/>
</dbReference>
<keyword evidence="5" id="KW-1185">Reference proteome</keyword>
<comment type="caution">
    <text evidence="4">The sequence shown here is derived from an EMBL/GenBank/DDBJ whole genome shotgun (WGS) entry which is preliminary data.</text>
</comment>
<keyword evidence="1" id="KW-0479">Metal-binding</keyword>
<dbReference type="InterPro" id="IPR013087">
    <property type="entry name" value="Znf_C2H2_type"/>
</dbReference>
<dbReference type="AlphaFoldDB" id="A0A8S4NA04"/>
<dbReference type="PROSITE" id="PS50157">
    <property type="entry name" value="ZINC_FINGER_C2H2_2"/>
    <property type="match status" value="1"/>
</dbReference>
<dbReference type="Proteomes" id="UP000749559">
    <property type="component" value="Unassembled WGS sequence"/>
</dbReference>
<dbReference type="GO" id="GO:0008270">
    <property type="term" value="F:zinc ion binding"/>
    <property type="evidence" value="ECO:0007669"/>
    <property type="project" value="UniProtKB-KW"/>
</dbReference>
<dbReference type="PROSITE" id="PS00028">
    <property type="entry name" value="ZINC_FINGER_C2H2_1"/>
    <property type="match status" value="1"/>
</dbReference>
<dbReference type="SUPFAM" id="SSF57667">
    <property type="entry name" value="beta-beta-alpha zinc fingers"/>
    <property type="match status" value="1"/>
</dbReference>
<protein>
    <recommendedName>
        <fullName evidence="3">C2H2-type domain-containing protein</fullName>
    </recommendedName>
</protein>
<feature type="compositionally biased region" description="Pro residues" evidence="2">
    <location>
        <begin position="12"/>
        <end position="30"/>
    </location>
</feature>
<accession>A0A8S4NA04</accession>
<evidence type="ECO:0000256" key="2">
    <source>
        <dbReference type="SAM" id="MobiDB-lite"/>
    </source>
</evidence>
<sequence>MESCPSAYHPSTHPPTHPSTHPPIHPSTHPPTHLPKVLIRLVLDYFIMVSSAPTLETSYNDRSKLETYQDTSTLETSYMQEQGYNCQLCCKTFSLKSSLDRHKLIHTRVSLFKCPVCNKEPNPFDDMTEDCHVLKMILKFMFRQILGVQQDRHYSHFGNTRTYQPKTRPVRPLSKPQLIRVGAPIPEGHTRLVNDAEVVVKQSWLVSVLASAIPKQKHYNSMSEYPSKVIKALIDGMYEPHELYKEGGVNFYERHQDFAPVIHALRAYTALYLKQPSTVFTKAWNEKVRANRQIMSKFSNPAKSPKTPLYNGNDITDDIIWPFNDIINDIIWPF</sequence>
<evidence type="ECO:0000259" key="3">
    <source>
        <dbReference type="PROSITE" id="PS50157"/>
    </source>
</evidence>
<keyword evidence="1" id="KW-0863">Zinc-finger</keyword>
<name>A0A8S4NA04_OWEFU</name>
<organism evidence="4 5">
    <name type="scientific">Owenia fusiformis</name>
    <name type="common">Polychaete worm</name>
    <dbReference type="NCBI Taxonomy" id="6347"/>
    <lineage>
        <taxon>Eukaryota</taxon>
        <taxon>Metazoa</taxon>
        <taxon>Spiralia</taxon>
        <taxon>Lophotrochozoa</taxon>
        <taxon>Annelida</taxon>
        <taxon>Polychaeta</taxon>
        <taxon>Sedentaria</taxon>
        <taxon>Canalipalpata</taxon>
        <taxon>Sabellida</taxon>
        <taxon>Oweniida</taxon>
        <taxon>Oweniidae</taxon>
        <taxon>Owenia</taxon>
    </lineage>
</organism>
<feature type="domain" description="C2H2-type" evidence="3">
    <location>
        <begin position="84"/>
        <end position="107"/>
    </location>
</feature>
<dbReference type="Gene3D" id="3.30.160.60">
    <property type="entry name" value="Classic Zinc Finger"/>
    <property type="match status" value="1"/>
</dbReference>